<dbReference type="InterPro" id="IPR027895">
    <property type="entry name" value="DUF4533"/>
</dbReference>
<protein>
    <submittedName>
        <fullName evidence="1">Single-pass membrane and coiled-coil domain-containing protein 3-like</fullName>
    </submittedName>
</protein>
<dbReference type="InterPro" id="IPR040004">
    <property type="entry name" value="SMCO3"/>
</dbReference>
<gene>
    <name evidence="1" type="primary">LOC107687268</name>
</gene>
<organism evidence="1 2">
    <name type="scientific">Sinocyclocheilus anshuiensis</name>
    <dbReference type="NCBI Taxonomy" id="1608454"/>
    <lineage>
        <taxon>Eukaryota</taxon>
        <taxon>Metazoa</taxon>
        <taxon>Chordata</taxon>
        <taxon>Craniata</taxon>
        <taxon>Vertebrata</taxon>
        <taxon>Euteleostomi</taxon>
        <taxon>Actinopterygii</taxon>
        <taxon>Neopterygii</taxon>
        <taxon>Teleostei</taxon>
        <taxon>Ostariophysi</taxon>
        <taxon>Cypriniformes</taxon>
        <taxon>Cyprinidae</taxon>
        <taxon>Cyprininae</taxon>
        <taxon>Sinocyclocheilus</taxon>
    </lineage>
</organism>
<dbReference type="PANTHER" id="PTHR35972">
    <property type="entry name" value="SINGLE-PASS MEMBRANE AND COILED-COIL DOMAIN-CONTAINING PROTEIN 3"/>
    <property type="match status" value="1"/>
</dbReference>
<proteinExistence type="predicted"/>
<dbReference type="RefSeq" id="XP_016340012.1">
    <property type="nucleotide sequence ID" value="XM_016484526.1"/>
</dbReference>
<dbReference type="RefSeq" id="XP_016340014.1">
    <property type="nucleotide sequence ID" value="XM_016484528.1"/>
</dbReference>
<sequence length="224" mass="25707">MLSDIFYPDNPKRREQLIRKGQELRDLMKNNFRATNQLNDAMNKYLSCSFEHISLNENATLRENCTLIMGCMCNIMVVVERIDRELKEKLEPTMYEKLRKLSLSSADFKAISKALEAVCGIATVESTVFVGYLIDNVVTLANITKMYAVIGAGKLACVRLAVVFLGIDMIVKDIIGKIERDQLKKALEEYDKVLDEFRPASEQYQDKITYVRVKIEMEKEDMLV</sequence>
<dbReference type="OrthoDB" id="6112619at2759"/>
<evidence type="ECO:0000313" key="1">
    <source>
        <dbReference type="Ensembl" id="ENSSANP00000027247.1"/>
    </source>
</evidence>
<dbReference type="Ensembl" id="ENSSANT00000028994.1">
    <property type="protein sequence ID" value="ENSSANP00000027247.1"/>
    <property type="gene ID" value="ENSSANG00000013989.1"/>
</dbReference>
<dbReference type="Proteomes" id="UP000472260">
    <property type="component" value="Unassembled WGS sequence"/>
</dbReference>
<keyword evidence="2" id="KW-1185">Reference proteome</keyword>
<reference evidence="1" key="2">
    <citation type="submission" date="2025-09" db="UniProtKB">
        <authorList>
            <consortium name="Ensembl"/>
        </authorList>
    </citation>
    <scope>IDENTIFICATION</scope>
</reference>
<evidence type="ECO:0000313" key="2">
    <source>
        <dbReference type="Proteomes" id="UP000472260"/>
    </source>
</evidence>
<accession>A0A671M4T3</accession>
<dbReference type="PANTHER" id="PTHR35972:SF1">
    <property type="entry name" value="SINGLE-PASS MEMBRANE AND COILED-COIL DOMAIN-CONTAINING PROTEIN 3"/>
    <property type="match status" value="1"/>
</dbReference>
<dbReference type="AlphaFoldDB" id="A0A671M4T3"/>
<dbReference type="RefSeq" id="XP_016340015.1">
    <property type="nucleotide sequence ID" value="XM_016484529.1"/>
</dbReference>
<dbReference type="Pfam" id="PF15047">
    <property type="entry name" value="DUF4533"/>
    <property type="match status" value="1"/>
</dbReference>
<reference evidence="1" key="1">
    <citation type="submission" date="2025-08" db="UniProtKB">
        <authorList>
            <consortium name="Ensembl"/>
        </authorList>
    </citation>
    <scope>IDENTIFICATION</scope>
</reference>
<dbReference type="KEGG" id="sanh:107687268"/>
<name>A0A671M4T3_9TELE</name>
<dbReference type="GeneID" id="107687268"/>